<evidence type="ECO:0000313" key="1">
    <source>
        <dbReference type="EMBL" id="JAD95788.1"/>
    </source>
</evidence>
<reference evidence="1" key="1">
    <citation type="submission" date="2014-09" db="EMBL/GenBank/DDBJ databases">
        <authorList>
            <person name="Magalhaes I.L.F."/>
            <person name="Oliveira U."/>
            <person name="Santos F.R."/>
            <person name="Vidigal T.H.D.A."/>
            <person name="Brescovit A.D."/>
            <person name="Santos A.J."/>
        </authorList>
    </citation>
    <scope>NUCLEOTIDE SEQUENCE</scope>
    <source>
        <tissue evidence="1">Shoot tissue taken approximately 20 cm above the soil surface</tissue>
    </source>
</reference>
<name>A0A0A9E9S6_ARUDO</name>
<dbReference type="AlphaFoldDB" id="A0A0A9E9S6"/>
<organism evidence="1">
    <name type="scientific">Arundo donax</name>
    <name type="common">Giant reed</name>
    <name type="synonym">Donax arundinaceus</name>
    <dbReference type="NCBI Taxonomy" id="35708"/>
    <lineage>
        <taxon>Eukaryota</taxon>
        <taxon>Viridiplantae</taxon>
        <taxon>Streptophyta</taxon>
        <taxon>Embryophyta</taxon>
        <taxon>Tracheophyta</taxon>
        <taxon>Spermatophyta</taxon>
        <taxon>Magnoliopsida</taxon>
        <taxon>Liliopsida</taxon>
        <taxon>Poales</taxon>
        <taxon>Poaceae</taxon>
        <taxon>PACMAD clade</taxon>
        <taxon>Arundinoideae</taxon>
        <taxon>Arundineae</taxon>
        <taxon>Arundo</taxon>
    </lineage>
</organism>
<dbReference type="EMBL" id="GBRH01202107">
    <property type="protein sequence ID" value="JAD95788.1"/>
    <property type="molecule type" value="Transcribed_RNA"/>
</dbReference>
<protein>
    <submittedName>
        <fullName evidence="1">Uncharacterized protein</fullName>
    </submittedName>
</protein>
<proteinExistence type="predicted"/>
<reference evidence="1" key="2">
    <citation type="journal article" date="2015" name="Data Brief">
        <title>Shoot transcriptome of the giant reed, Arundo donax.</title>
        <authorList>
            <person name="Barrero R.A."/>
            <person name="Guerrero F.D."/>
            <person name="Moolhuijzen P."/>
            <person name="Goolsby J.A."/>
            <person name="Tidwell J."/>
            <person name="Bellgard S.E."/>
            <person name="Bellgard M.I."/>
        </authorList>
    </citation>
    <scope>NUCLEOTIDE SEQUENCE</scope>
    <source>
        <tissue evidence="1">Shoot tissue taken approximately 20 cm above the soil surface</tissue>
    </source>
</reference>
<accession>A0A0A9E9S6</accession>
<sequence>MVFLRYACLVAEAADATNRMSQEPFVNIVGALDCTIQD</sequence>